<organism evidence="5 6">
    <name type="scientific">Pseudomarimonas arenosa</name>
    <dbReference type="NCBI Taxonomy" id="2774145"/>
    <lineage>
        <taxon>Bacteria</taxon>
        <taxon>Pseudomonadati</taxon>
        <taxon>Pseudomonadota</taxon>
        <taxon>Gammaproteobacteria</taxon>
        <taxon>Lysobacterales</taxon>
        <taxon>Lysobacteraceae</taxon>
        <taxon>Pseudomarimonas</taxon>
    </lineage>
</organism>
<evidence type="ECO:0000256" key="1">
    <source>
        <dbReference type="ARBA" id="ARBA00009477"/>
    </source>
</evidence>
<dbReference type="Gene3D" id="1.10.287.470">
    <property type="entry name" value="Helix hairpin bin"/>
    <property type="match status" value="1"/>
</dbReference>
<feature type="chain" id="PRO_5043666214" evidence="3">
    <location>
        <begin position="24"/>
        <end position="360"/>
    </location>
</feature>
<gene>
    <name evidence="5" type="ORF">IFO71_12055</name>
</gene>
<feature type="coiled-coil region" evidence="2">
    <location>
        <begin position="136"/>
        <end position="163"/>
    </location>
</feature>
<keyword evidence="6" id="KW-1185">Reference proteome</keyword>
<evidence type="ECO:0000313" key="5">
    <source>
        <dbReference type="EMBL" id="MBD8526472.1"/>
    </source>
</evidence>
<dbReference type="GO" id="GO:1990281">
    <property type="term" value="C:efflux pump complex"/>
    <property type="evidence" value="ECO:0007669"/>
    <property type="project" value="TreeGrafter"/>
</dbReference>
<proteinExistence type="inferred from homology"/>
<keyword evidence="2" id="KW-0175">Coiled coil</keyword>
<dbReference type="RefSeq" id="WP_192029892.1">
    <property type="nucleotide sequence ID" value="NZ_JACYTR010000023.1"/>
</dbReference>
<evidence type="ECO:0000259" key="4">
    <source>
        <dbReference type="Pfam" id="PF25989"/>
    </source>
</evidence>
<keyword evidence="3" id="KW-0732">Signal</keyword>
<dbReference type="AlphaFoldDB" id="A0AAW3ZN24"/>
<protein>
    <submittedName>
        <fullName evidence="5">Efflux RND transporter periplasmic adaptor subunit</fullName>
    </submittedName>
</protein>
<reference evidence="5 6" key="1">
    <citation type="submission" date="2020-09" db="EMBL/GenBank/DDBJ databases">
        <title>Pseudoxanthomonas sp. CAU 1598 isolated from sand of Yaerae Beach.</title>
        <authorList>
            <person name="Kim W."/>
        </authorList>
    </citation>
    <scope>NUCLEOTIDE SEQUENCE [LARGE SCALE GENOMIC DNA]</scope>
    <source>
        <strain evidence="5 6">CAU 1598</strain>
    </source>
</reference>
<dbReference type="Pfam" id="PF25989">
    <property type="entry name" value="YknX_C"/>
    <property type="match status" value="1"/>
</dbReference>
<accession>A0AAW3ZN24</accession>
<dbReference type="NCBIfam" id="TIGR01730">
    <property type="entry name" value="RND_mfp"/>
    <property type="match status" value="1"/>
</dbReference>
<dbReference type="Gene3D" id="2.40.50.100">
    <property type="match status" value="1"/>
</dbReference>
<name>A0AAW3ZN24_9GAMM</name>
<dbReference type="InterPro" id="IPR058637">
    <property type="entry name" value="YknX-like_C"/>
</dbReference>
<dbReference type="EMBL" id="JACYTR010000023">
    <property type="protein sequence ID" value="MBD8526472.1"/>
    <property type="molecule type" value="Genomic_DNA"/>
</dbReference>
<dbReference type="Gene3D" id="2.40.30.170">
    <property type="match status" value="1"/>
</dbReference>
<comment type="similarity">
    <text evidence="1">Belongs to the membrane fusion protein (MFP) (TC 8.A.1) family.</text>
</comment>
<feature type="domain" description="YknX-like C-terminal permuted SH3-like" evidence="4">
    <location>
        <begin position="279"/>
        <end position="345"/>
    </location>
</feature>
<dbReference type="GO" id="GO:0015562">
    <property type="term" value="F:efflux transmembrane transporter activity"/>
    <property type="evidence" value="ECO:0007669"/>
    <property type="project" value="TreeGrafter"/>
</dbReference>
<comment type="caution">
    <text evidence="5">The sequence shown here is derived from an EMBL/GenBank/DDBJ whole genome shotgun (WGS) entry which is preliminary data.</text>
</comment>
<dbReference type="PANTHER" id="PTHR30469:SF38">
    <property type="entry name" value="HLYD FAMILY SECRETION PROTEIN"/>
    <property type="match status" value="1"/>
</dbReference>
<evidence type="ECO:0000256" key="2">
    <source>
        <dbReference type="SAM" id="Coils"/>
    </source>
</evidence>
<dbReference type="SUPFAM" id="SSF111369">
    <property type="entry name" value="HlyD-like secretion proteins"/>
    <property type="match status" value="1"/>
</dbReference>
<dbReference type="Gene3D" id="2.40.420.20">
    <property type="match status" value="1"/>
</dbReference>
<evidence type="ECO:0000256" key="3">
    <source>
        <dbReference type="SAM" id="SignalP"/>
    </source>
</evidence>
<evidence type="ECO:0000313" key="6">
    <source>
        <dbReference type="Proteomes" id="UP000613768"/>
    </source>
</evidence>
<sequence length="360" mass="37810">MANKHGVLIAMLVTLALPAGRLAAQNPGPPPANVAVGVALEQTLSPLQWSPASVVSRRDARVAAEQAGRVTEMAEIGQVIAAGAVLARLDDRQLRLAVQDAKAAEARIAARLDYARAQEKRMESLVGQSTVSRAQLDEVSAERRMQEQDLAAAKVAVKQAELRLTQSTVRAPFAGTVVERLVEVGEFLSAGSPVVRLVDTVNLEAQVRAPVQLAGFVKQGDALQLRQGDWRAEHPVRAVVPVGDATSRQFELRVALPPSALPIGAALDVGLPSAMPSRVVTVPRDAIVLRPGERYVVRVAEGNVAERVTVSVGTTMDDRVAVTGAVAAGDQLVIRGAERVQPGQALNLLGAGEELAAGGL</sequence>
<dbReference type="PANTHER" id="PTHR30469">
    <property type="entry name" value="MULTIDRUG RESISTANCE PROTEIN MDTA"/>
    <property type="match status" value="1"/>
</dbReference>
<dbReference type="Proteomes" id="UP000613768">
    <property type="component" value="Unassembled WGS sequence"/>
</dbReference>
<dbReference type="InterPro" id="IPR006143">
    <property type="entry name" value="RND_pump_MFP"/>
</dbReference>
<feature type="signal peptide" evidence="3">
    <location>
        <begin position="1"/>
        <end position="23"/>
    </location>
</feature>